<evidence type="ECO:0008006" key="3">
    <source>
        <dbReference type="Google" id="ProtNLM"/>
    </source>
</evidence>
<reference evidence="1 2" key="1">
    <citation type="submission" date="2020-08" db="EMBL/GenBank/DDBJ databases">
        <title>Genomic Encyclopedia of Type Strains, Phase IV (KMG-IV): sequencing the most valuable type-strain genomes for metagenomic binning, comparative biology and taxonomic classification.</title>
        <authorList>
            <person name="Goeker M."/>
        </authorList>
    </citation>
    <scope>NUCLEOTIDE SEQUENCE [LARGE SCALE GENOMIC DNA]</scope>
    <source>
        <strain evidence="1 2">DSM 100044</strain>
    </source>
</reference>
<organism evidence="1 2">
    <name type="scientific">Sphingomonas aerophila</name>
    <dbReference type="NCBI Taxonomy" id="1344948"/>
    <lineage>
        <taxon>Bacteria</taxon>
        <taxon>Pseudomonadati</taxon>
        <taxon>Pseudomonadota</taxon>
        <taxon>Alphaproteobacteria</taxon>
        <taxon>Sphingomonadales</taxon>
        <taxon>Sphingomonadaceae</taxon>
        <taxon>Sphingomonas</taxon>
    </lineage>
</organism>
<sequence>MSATSRTSPRRFRHFAAIDWSGAVGERQRGIAVALVSGAGEAPQLVRPGHIWSRAEVLHWLLTDLPTDTLVGMDLGAALPFHDQGAYFPGWAESPADARALWALVDRIAADEPHLAANRFVDHPEVARHLRRPGGRAGDLFPPGRGRLRVTEEHQRAAGLSPVSNLNLVGAAQVGKASLTGMRVLHRLSGHLSVWPMDQLPAPGSVMVEIYTTLAARAAGIQPGRSKLRDAVALDAALAALGSPAHSPLARLDDHQADALLAAVWLSIVGNDANLWSPPALTPMLAITEGWTFGIV</sequence>
<proteinExistence type="predicted"/>
<keyword evidence="2" id="KW-1185">Reference proteome</keyword>
<name>A0A7W9BB18_9SPHN</name>
<gene>
    <name evidence="1" type="ORF">FHS94_000713</name>
</gene>
<accession>A0A7W9BB18</accession>
<dbReference type="Proteomes" id="UP000546200">
    <property type="component" value="Unassembled WGS sequence"/>
</dbReference>
<dbReference type="EMBL" id="JACIJK010000002">
    <property type="protein sequence ID" value="MBB5713890.1"/>
    <property type="molecule type" value="Genomic_DNA"/>
</dbReference>
<evidence type="ECO:0000313" key="2">
    <source>
        <dbReference type="Proteomes" id="UP000546200"/>
    </source>
</evidence>
<comment type="caution">
    <text evidence="1">The sequence shown here is derived from an EMBL/GenBank/DDBJ whole genome shotgun (WGS) entry which is preliminary data.</text>
</comment>
<evidence type="ECO:0000313" key="1">
    <source>
        <dbReference type="EMBL" id="MBB5713890.1"/>
    </source>
</evidence>
<dbReference type="AlphaFoldDB" id="A0A7W9BB18"/>
<protein>
    <recommendedName>
        <fullName evidence="3">DUF429 domain-containing protein</fullName>
    </recommendedName>
</protein>